<evidence type="ECO:0000313" key="2">
    <source>
        <dbReference type="Proteomes" id="UP000641514"/>
    </source>
</evidence>
<comment type="caution">
    <text evidence="1">The sequence shown here is derived from an EMBL/GenBank/DDBJ whole genome shotgun (WGS) entry which is preliminary data.</text>
</comment>
<name>A0A916X8I5_9ACTN</name>
<dbReference type="EMBL" id="BMJH01000001">
    <property type="protein sequence ID" value="GGC51971.1"/>
    <property type="molecule type" value="Genomic_DNA"/>
</dbReference>
<proteinExistence type="predicted"/>
<evidence type="ECO:0000313" key="1">
    <source>
        <dbReference type="EMBL" id="GGC51971.1"/>
    </source>
</evidence>
<dbReference type="Proteomes" id="UP000641514">
    <property type="component" value="Unassembled WGS sequence"/>
</dbReference>
<accession>A0A916X8I5</accession>
<keyword evidence="2" id="KW-1185">Reference proteome</keyword>
<gene>
    <name evidence="1" type="ORF">GCM10011410_00350</name>
</gene>
<reference evidence="1" key="2">
    <citation type="submission" date="2020-09" db="EMBL/GenBank/DDBJ databases">
        <authorList>
            <person name="Sun Q."/>
            <person name="Zhou Y."/>
        </authorList>
    </citation>
    <scope>NUCLEOTIDE SEQUENCE</scope>
    <source>
        <strain evidence="1">CGMCC 1.15478</strain>
    </source>
</reference>
<protein>
    <submittedName>
        <fullName evidence="1">Uncharacterized protein</fullName>
    </submittedName>
</protein>
<sequence length="128" mass="13981">MGRRQRALTADRDEDVDTVVIQSFLNAVEAFAQHSWVDPRGTKHGSTTGKDLIYTIVEPQTLFAVFEQASPPVAEPNDSAAVPNLAGPHNRTDHRIQSRTVTTTGEYSNALQAHLRFSTSSTFVTSLG</sequence>
<organism evidence="1 2">
    <name type="scientific">Hoyosella rhizosphaerae</name>
    <dbReference type="NCBI Taxonomy" id="1755582"/>
    <lineage>
        <taxon>Bacteria</taxon>
        <taxon>Bacillati</taxon>
        <taxon>Actinomycetota</taxon>
        <taxon>Actinomycetes</taxon>
        <taxon>Mycobacteriales</taxon>
        <taxon>Hoyosellaceae</taxon>
        <taxon>Hoyosella</taxon>
    </lineage>
</organism>
<dbReference type="AlphaFoldDB" id="A0A916X8I5"/>
<reference evidence="1" key="1">
    <citation type="journal article" date="2014" name="Int. J. Syst. Evol. Microbiol.">
        <title>Complete genome sequence of Corynebacterium casei LMG S-19264T (=DSM 44701T), isolated from a smear-ripened cheese.</title>
        <authorList>
            <consortium name="US DOE Joint Genome Institute (JGI-PGF)"/>
            <person name="Walter F."/>
            <person name="Albersmeier A."/>
            <person name="Kalinowski J."/>
            <person name="Ruckert C."/>
        </authorList>
    </citation>
    <scope>NUCLEOTIDE SEQUENCE</scope>
    <source>
        <strain evidence="1">CGMCC 1.15478</strain>
    </source>
</reference>